<keyword evidence="9" id="KW-0902">Two-component regulatory system</keyword>
<dbReference type="InterPro" id="IPR003661">
    <property type="entry name" value="HisK_dim/P_dom"/>
</dbReference>
<dbReference type="GO" id="GO:0016020">
    <property type="term" value="C:membrane"/>
    <property type="evidence" value="ECO:0007669"/>
    <property type="project" value="UniProtKB-SubCell"/>
</dbReference>
<dbReference type="Gene3D" id="1.10.287.130">
    <property type="match status" value="1"/>
</dbReference>
<dbReference type="PROSITE" id="PS50112">
    <property type="entry name" value="PAS"/>
    <property type="match status" value="1"/>
</dbReference>
<dbReference type="Gene3D" id="3.30.565.10">
    <property type="entry name" value="Histidine kinase-like ATPase, C-terminal domain"/>
    <property type="match status" value="1"/>
</dbReference>
<dbReference type="InterPro" id="IPR036097">
    <property type="entry name" value="HisK_dim/P_sf"/>
</dbReference>
<evidence type="ECO:0000256" key="6">
    <source>
        <dbReference type="ARBA" id="ARBA00022692"/>
    </source>
</evidence>
<dbReference type="CDD" id="cd00130">
    <property type="entry name" value="PAS"/>
    <property type="match status" value="1"/>
</dbReference>
<dbReference type="FunFam" id="3.30.565.10:FF:000010">
    <property type="entry name" value="Sensor histidine kinase RcsC"/>
    <property type="match status" value="1"/>
</dbReference>
<dbReference type="InterPro" id="IPR003594">
    <property type="entry name" value="HATPase_dom"/>
</dbReference>
<feature type="domain" description="CHASE" evidence="16">
    <location>
        <begin position="103"/>
        <end position="244"/>
    </location>
</feature>
<evidence type="ECO:0000259" key="15">
    <source>
        <dbReference type="PROSITE" id="PS50113"/>
    </source>
</evidence>
<gene>
    <name evidence="17" type="ORF">DDE23_10420</name>
</gene>
<protein>
    <recommendedName>
        <fullName evidence="3">histidine kinase</fullName>
        <ecNumber evidence="3">2.7.13.3</ecNumber>
    </recommendedName>
</protein>
<keyword evidence="10" id="KW-0472">Membrane</keyword>
<dbReference type="InterPro" id="IPR042240">
    <property type="entry name" value="CHASE_sf"/>
</dbReference>
<evidence type="ECO:0000259" key="13">
    <source>
        <dbReference type="PROSITE" id="PS50110"/>
    </source>
</evidence>
<dbReference type="SMART" id="SM00448">
    <property type="entry name" value="REC"/>
    <property type="match status" value="1"/>
</dbReference>
<sequence>MRRIVRITYLPAAISIVVVFLLWTSAESQNRAVHHQAMRQEVLAVTSVLRAHIEGTLSSNIQLVRGLIATLTTEPDMDADRFGELASALADRDSLIRSLAAAPDMVIRYIYPMEGNSAAIGLDYMENPTQREAAVRARDSGELVLAGPVNLVQGGVGFVSRFPVFIPDGTAQGRFWGLVSAVIDADRFYAATGLVDEALPIRLALRGADASGPRGPVFFGDAEILGLDPVQMPITLPFGTWQISAIPRSGWHPSPPNLWTLRLWLLMGAGLIVIPSLMMGRLLDERARNVGRLQQALRRQGETNSRYQSVSRISRSFLWEQDAEGRLTYLSSSYQDITGLPRQQLIGKGLRDLGRGDATDRQTVDWGSLDGTIAGQQTFKDFVFPLNTQGHGEIWLQLSGTPVFDDKGKLRGYRGAGMDVTSVQRARQAADESSRAKSIFLANMSHEIRTPLNGVLGMAQVLESLINDPEKRAMVTTIRESGQSLNNILNDILDLSKIEANKLELEENPFQPEETLQRIVALHQLRAEEKGLDLSLSGLLPQGPARTGDVHRFGQILHNLISNAIKFTEKGSVSVVVSNRTGQDLSLCITDTGPGMSPEQLESLFEAFVQGDGSVARRYGGTGLGMSIVRHLVTMMKGQIDVRSVLGEGTSITVLLPLPDQAVAQPASAEGASAQDLAGLKLLAADDNATNRRVLEAMLRGTGVVLTLVNNGQQAVEAWRDEAPDVMLLDISMPVLGGIAARSQIARESDATGRSCPPTIAFTANVMAHQVREYLDEGFVGCVAKPQNRALLLDALRSAKEQQGLVS</sequence>
<evidence type="ECO:0000259" key="14">
    <source>
        <dbReference type="PROSITE" id="PS50112"/>
    </source>
</evidence>
<dbReference type="CDD" id="cd16922">
    <property type="entry name" value="HATPase_EvgS-ArcB-TorS-like"/>
    <property type="match status" value="1"/>
</dbReference>
<dbReference type="SUPFAM" id="SSF55785">
    <property type="entry name" value="PYP-like sensor domain (PAS domain)"/>
    <property type="match status" value="1"/>
</dbReference>
<organism evidence="17 18">
    <name type="scientific">Pararhodobacter aggregans</name>
    <dbReference type="NCBI Taxonomy" id="404875"/>
    <lineage>
        <taxon>Bacteria</taxon>
        <taxon>Pseudomonadati</taxon>
        <taxon>Pseudomonadota</taxon>
        <taxon>Alphaproteobacteria</taxon>
        <taxon>Rhodobacterales</taxon>
        <taxon>Paracoccaceae</taxon>
        <taxon>Pararhodobacter</taxon>
    </lineage>
</organism>
<evidence type="ECO:0000256" key="11">
    <source>
        <dbReference type="PROSITE-ProRule" id="PRU00169"/>
    </source>
</evidence>
<evidence type="ECO:0000256" key="1">
    <source>
        <dbReference type="ARBA" id="ARBA00000085"/>
    </source>
</evidence>
<dbReference type="AlphaFoldDB" id="A0A2T7UTA3"/>
<dbReference type="SMART" id="SM00387">
    <property type="entry name" value="HATPase_c"/>
    <property type="match status" value="1"/>
</dbReference>
<keyword evidence="7" id="KW-0418">Kinase</keyword>
<evidence type="ECO:0000256" key="10">
    <source>
        <dbReference type="ARBA" id="ARBA00023136"/>
    </source>
</evidence>
<dbReference type="SUPFAM" id="SSF47384">
    <property type="entry name" value="Homodimeric domain of signal transducing histidine kinase"/>
    <property type="match status" value="1"/>
</dbReference>
<keyword evidence="18" id="KW-1185">Reference proteome</keyword>
<evidence type="ECO:0000256" key="8">
    <source>
        <dbReference type="ARBA" id="ARBA00022989"/>
    </source>
</evidence>
<keyword evidence="6" id="KW-0812">Transmembrane</keyword>
<dbReference type="SMART" id="SM01079">
    <property type="entry name" value="CHASE"/>
    <property type="match status" value="1"/>
</dbReference>
<evidence type="ECO:0000256" key="3">
    <source>
        <dbReference type="ARBA" id="ARBA00012438"/>
    </source>
</evidence>
<dbReference type="Pfam" id="PF03924">
    <property type="entry name" value="CHASE"/>
    <property type="match status" value="1"/>
</dbReference>
<dbReference type="Pfam" id="PF00072">
    <property type="entry name" value="Response_reg"/>
    <property type="match status" value="1"/>
</dbReference>
<dbReference type="CDD" id="cd00082">
    <property type="entry name" value="HisKA"/>
    <property type="match status" value="1"/>
</dbReference>
<comment type="subcellular location">
    <subcellularLocation>
        <location evidence="2">Membrane</location>
    </subcellularLocation>
</comment>
<dbReference type="PROSITE" id="PS50839">
    <property type="entry name" value="CHASE"/>
    <property type="match status" value="1"/>
</dbReference>
<name>A0A2T7UTA3_9RHOB</name>
<dbReference type="PROSITE" id="PS50113">
    <property type="entry name" value="PAC"/>
    <property type="match status" value="1"/>
</dbReference>
<dbReference type="Pfam" id="PF08448">
    <property type="entry name" value="PAS_4"/>
    <property type="match status" value="1"/>
</dbReference>
<feature type="domain" description="PAS" evidence="14">
    <location>
        <begin position="303"/>
        <end position="348"/>
    </location>
</feature>
<dbReference type="InterPro" id="IPR036890">
    <property type="entry name" value="HATPase_C_sf"/>
</dbReference>
<dbReference type="PROSITE" id="PS50110">
    <property type="entry name" value="RESPONSE_REGULATORY"/>
    <property type="match status" value="1"/>
</dbReference>
<keyword evidence="4 11" id="KW-0597">Phosphoprotein</keyword>
<evidence type="ECO:0000313" key="18">
    <source>
        <dbReference type="Proteomes" id="UP000244810"/>
    </source>
</evidence>
<dbReference type="InterPro" id="IPR001789">
    <property type="entry name" value="Sig_transdc_resp-reg_receiver"/>
</dbReference>
<dbReference type="InterPro" id="IPR035965">
    <property type="entry name" value="PAS-like_dom_sf"/>
</dbReference>
<dbReference type="PROSITE" id="PS50109">
    <property type="entry name" value="HIS_KIN"/>
    <property type="match status" value="1"/>
</dbReference>
<dbReference type="EMBL" id="QDDR01000004">
    <property type="protein sequence ID" value="PVE47836.1"/>
    <property type="molecule type" value="Genomic_DNA"/>
</dbReference>
<dbReference type="SMART" id="SM00091">
    <property type="entry name" value="PAS"/>
    <property type="match status" value="1"/>
</dbReference>
<dbReference type="NCBIfam" id="TIGR00229">
    <property type="entry name" value="sensory_box"/>
    <property type="match status" value="1"/>
</dbReference>
<dbReference type="InterPro" id="IPR011006">
    <property type="entry name" value="CheY-like_superfamily"/>
</dbReference>
<accession>A0A2T7UTA3</accession>
<keyword evidence="5" id="KW-0808">Transferase</keyword>
<feature type="domain" description="Histidine kinase" evidence="12">
    <location>
        <begin position="443"/>
        <end position="660"/>
    </location>
</feature>
<dbReference type="RefSeq" id="WP_107751208.1">
    <property type="nucleotide sequence ID" value="NZ_QBKF01000003.1"/>
</dbReference>
<dbReference type="InterPro" id="IPR000014">
    <property type="entry name" value="PAS"/>
</dbReference>
<dbReference type="Gene3D" id="3.30.450.20">
    <property type="entry name" value="PAS domain"/>
    <property type="match status" value="1"/>
</dbReference>
<evidence type="ECO:0000259" key="16">
    <source>
        <dbReference type="PROSITE" id="PS50839"/>
    </source>
</evidence>
<evidence type="ECO:0000259" key="12">
    <source>
        <dbReference type="PROSITE" id="PS50109"/>
    </source>
</evidence>
<comment type="caution">
    <text evidence="17">The sequence shown here is derived from an EMBL/GenBank/DDBJ whole genome shotgun (WGS) entry which is preliminary data.</text>
</comment>
<dbReference type="EC" id="2.7.13.3" evidence="3"/>
<evidence type="ECO:0000313" key="17">
    <source>
        <dbReference type="EMBL" id="PVE47836.1"/>
    </source>
</evidence>
<dbReference type="Gene3D" id="3.30.450.350">
    <property type="entry name" value="CHASE domain"/>
    <property type="match status" value="1"/>
</dbReference>
<dbReference type="Gene3D" id="3.40.50.2300">
    <property type="match status" value="1"/>
</dbReference>
<evidence type="ECO:0000256" key="9">
    <source>
        <dbReference type="ARBA" id="ARBA00023012"/>
    </source>
</evidence>
<dbReference type="InterPro" id="IPR004358">
    <property type="entry name" value="Sig_transdc_His_kin-like_C"/>
</dbReference>
<proteinExistence type="predicted"/>
<dbReference type="SMART" id="SM00388">
    <property type="entry name" value="HisKA"/>
    <property type="match status" value="1"/>
</dbReference>
<evidence type="ECO:0000256" key="5">
    <source>
        <dbReference type="ARBA" id="ARBA00022679"/>
    </source>
</evidence>
<dbReference type="OrthoDB" id="9801651at2"/>
<feature type="domain" description="Response regulatory" evidence="13">
    <location>
        <begin position="681"/>
        <end position="800"/>
    </location>
</feature>
<evidence type="ECO:0000256" key="7">
    <source>
        <dbReference type="ARBA" id="ARBA00022777"/>
    </source>
</evidence>
<dbReference type="InterPro" id="IPR005467">
    <property type="entry name" value="His_kinase_dom"/>
</dbReference>
<evidence type="ECO:0000256" key="4">
    <source>
        <dbReference type="ARBA" id="ARBA00022553"/>
    </source>
</evidence>
<dbReference type="CDD" id="cd17546">
    <property type="entry name" value="REC_hyHK_CKI1_RcsC-like"/>
    <property type="match status" value="1"/>
</dbReference>
<reference evidence="17 18" key="1">
    <citation type="journal article" date="2011" name="Syst. Appl. Microbiol.">
        <title>Defluviimonas denitrificans gen. nov., sp. nov., and Pararhodobacter aggregans gen. nov., sp. nov., non-phototrophic Rhodobacteraceae from the biofilter of a marine aquaculture.</title>
        <authorList>
            <person name="Foesel B.U."/>
            <person name="Drake H.L."/>
            <person name="Schramm A."/>
        </authorList>
    </citation>
    <scope>NUCLEOTIDE SEQUENCE [LARGE SCALE GENOMIC DNA]</scope>
    <source>
        <strain evidence="17 18">D1-19</strain>
    </source>
</reference>
<dbReference type="SUPFAM" id="SSF52172">
    <property type="entry name" value="CheY-like"/>
    <property type="match status" value="1"/>
</dbReference>
<feature type="modified residue" description="4-aspartylphosphate" evidence="11">
    <location>
        <position position="730"/>
    </location>
</feature>
<keyword evidence="8" id="KW-1133">Transmembrane helix</keyword>
<dbReference type="Pfam" id="PF00512">
    <property type="entry name" value="HisKA"/>
    <property type="match status" value="1"/>
</dbReference>
<dbReference type="InterPro" id="IPR013656">
    <property type="entry name" value="PAS_4"/>
</dbReference>
<dbReference type="PRINTS" id="PR00344">
    <property type="entry name" value="BCTRLSENSOR"/>
</dbReference>
<dbReference type="InterPro" id="IPR006189">
    <property type="entry name" value="CHASE_dom"/>
</dbReference>
<dbReference type="Proteomes" id="UP000244810">
    <property type="component" value="Unassembled WGS sequence"/>
</dbReference>
<comment type="catalytic activity">
    <reaction evidence="1">
        <text>ATP + protein L-histidine = ADP + protein N-phospho-L-histidine.</text>
        <dbReference type="EC" id="2.7.13.3"/>
    </reaction>
</comment>
<dbReference type="GO" id="GO:0000155">
    <property type="term" value="F:phosphorelay sensor kinase activity"/>
    <property type="evidence" value="ECO:0007669"/>
    <property type="project" value="InterPro"/>
</dbReference>
<dbReference type="InterPro" id="IPR000700">
    <property type="entry name" value="PAS-assoc_C"/>
</dbReference>
<dbReference type="SUPFAM" id="SSF55874">
    <property type="entry name" value="ATPase domain of HSP90 chaperone/DNA topoisomerase II/histidine kinase"/>
    <property type="match status" value="1"/>
</dbReference>
<dbReference type="PANTHER" id="PTHR43047:SF78">
    <property type="entry name" value="SENSORY_REGULATORY PROTEIN RPFC"/>
    <property type="match status" value="1"/>
</dbReference>
<dbReference type="PANTHER" id="PTHR43047">
    <property type="entry name" value="TWO-COMPONENT HISTIDINE PROTEIN KINASE"/>
    <property type="match status" value="1"/>
</dbReference>
<dbReference type="Pfam" id="PF02518">
    <property type="entry name" value="HATPase_c"/>
    <property type="match status" value="1"/>
</dbReference>
<feature type="domain" description="PAC" evidence="15">
    <location>
        <begin position="380"/>
        <end position="432"/>
    </location>
</feature>
<evidence type="ECO:0000256" key="2">
    <source>
        <dbReference type="ARBA" id="ARBA00004370"/>
    </source>
</evidence>